<accession>A0A397Z142</accession>
<reference evidence="1 2" key="1">
    <citation type="submission" date="2018-06" db="EMBL/GenBank/DDBJ databases">
        <title>WGS assembly of Brassica rapa FPsc.</title>
        <authorList>
            <person name="Bowman J."/>
            <person name="Kohchi T."/>
            <person name="Yamato K."/>
            <person name="Jenkins J."/>
            <person name="Shu S."/>
            <person name="Ishizaki K."/>
            <person name="Yamaoka S."/>
            <person name="Nishihama R."/>
            <person name="Nakamura Y."/>
            <person name="Berger F."/>
            <person name="Adam C."/>
            <person name="Aki S."/>
            <person name="Althoff F."/>
            <person name="Araki T."/>
            <person name="Arteaga-Vazquez M."/>
            <person name="Balasubrmanian S."/>
            <person name="Bauer D."/>
            <person name="Boehm C."/>
            <person name="Briginshaw L."/>
            <person name="Caballero-Perez J."/>
            <person name="Catarino B."/>
            <person name="Chen F."/>
            <person name="Chiyoda S."/>
            <person name="Chovatia M."/>
            <person name="Davies K."/>
            <person name="Delmans M."/>
            <person name="Demura T."/>
            <person name="Dierschke T."/>
            <person name="Dolan L."/>
            <person name="Dorantes-Acosta A."/>
            <person name="Eklund D."/>
            <person name="Florent S."/>
            <person name="Flores-Sandoval E."/>
            <person name="Fujiyama A."/>
            <person name="Fukuzawa H."/>
            <person name="Galik B."/>
            <person name="Grimanelli D."/>
            <person name="Grimwood J."/>
            <person name="Grossniklaus U."/>
            <person name="Hamada T."/>
            <person name="Haseloff J."/>
            <person name="Hetherington A."/>
            <person name="Higo A."/>
            <person name="Hirakawa Y."/>
            <person name="Hundley H."/>
            <person name="Ikeda Y."/>
            <person name="Inoue K."/>
            <person name="Inoue S."/>
            <person name="Ishida S."/>
            <person name="Jia Q."/>
            <person name="Kakita M."/>
            <person name="Kanazawa T."/>
            <person name="Kawai Y."/>
            <person name="Kawashima T."/>
            <person name="Kennedy M."/>
            <person name="Kinose K."/>
            <person name="Kinoshita T."/>
            <person name="Kohara Y."/>
            <person name="Koide E."/>
            <person name="Komatsu K."/>
            <person name="Kopischke S."/>
            <person name="Kubo M."/>
            <person name="Kyozuka J."/>
            <person name="Lagercrantz U."/>
            <person name="Lin S."/>
            <person name="Lindquist E."/>
            <person name="Lipzen A."/>
            <person name="Lu C."/>
            <person name="Luna E."/>
            <person name="Martienssen R."/>
            <person name="Minamino N."/>
            <person name="Mizutani M."/>
            <person name="Mizutani M."/>
            <person name="Mochizuki N."/>
            <person name="Monte I."/>
            <person name="Mosher R."/>
            <person name="Nagasaki H."/>
            <person name="Nakagami H."/>
            <person name="Naramoto S."/>
            <person name="Nishitani K."/>
            <person name="Ohtani M."/>
            <person name="Okamoto T."/>
            <person name="Okumura M."/>
            <person name="Phillips J."/>
            <person name="Pollak B."/>
            <person name="Reinders A."/>
            <person name="Roevekamp M."/>
            <person name="Sano R."/>
            <person name="Sawa S."/>
            <person name="Schmid M."/>
            <person name="Shirakawa M."/>
            <person name="Solano R."/>
            <person name="Spunde A."/>
            <person name="Suetsugu N."/>
            <person name="Sugano S."/>
            <person name="Sugiyama A."/>
            <person name="Sun R."/>
            <person name="Suzuki Y."/>
            <person name="Takenaka M."/>
            <person name="Takezawa D."/>
            <person name="Tomogane H."/>
            <person name="Tsuzuki M."/>
            <person name="Ueda T."/>
            <person name="Umeda M."/>
            <person name="Ward J."/>
            <person name="Watanabe Y."/>
            <person name="Yazaki K."/>
            <person name="Yokoyama R."/>
            <person name="Yoshitake Y."/>
            <person name="Yotsui I."/>
            <person name="Zachgo S."/>
            <person name="Schmutz J."/>
        </authorList>
    </citation>
    <scope>NUCLEOTIDE SEQUENCE [LARGE SCALE GENOMIC DNA]</scope>
    <source>
        <strain evidence="2">cv. B-3</strain>
    </source>
</reference>
<dbReference type="EMBL" id="CM010633">
    <property type="protein sequence ID" value="RID58608.1"/>
    <property type="molecule type" value="Genomic_DNA"/>
</dbReference>
<gene>
    <name evidence="1" type="ORF">BRARA_F01898</name>
</gene>
<protein>
    <submittedName>
        <fullName evidence="1">Uncharacterized protein</fullName>
    </submittedName>
</protein>
<evidence type="ECO:0000313" key="1">
    <source>
        <dbReference type="EMBL" id="RID58608.1"/>
    </source>
</evidence>
<sequence length="146" mass="17207">MSTSSYGKSNHVLSSFCYYPSSSLPHRLLLINLRMETTRLWNENLRNKKKFETHVNYSKYTILDPKVCRSCLRNLTDRSLILKGSTNHSRDEVSQFADQVSLYSECTKHCYQIKMAMSLIAEEHVHWDNVVIEIEENFMRISHMQQ</sequence>
<name>A0A397Z142_BRACM</name>
<proteinExistence type="predicted"/>
<organism evidence="1 2">
    <name type="scientific">Brassica campestris</name>
    <name type="common">Field mustard</name>
    <dbReference type="NCBI Taxonomy" id="3711"/>
    <lineage>
        <taxon>Eukaryota</taxon>
        <taxon>Viridiplantae</taxon>
        <taxon>Streptophyta</taxon>
        <taxon>Embryophyta</taxon>
        <taxon>Tracheophyta</taxon>
        <taxon>Spermatophyta</taxon>
        <taxon>Magnoliopsida</taxon>
        <taxon>eudicotyledons</taxon>
        <taxon>Gunneridae</taxon>
        <taxon>Pentapetalae</taxon>
        <taxon>rosids</taxon>
        <taxon>malvids</taxon>
        <taxon>Brassicales</taxon>
        <taxon>Brassicaceae</taxon>
        <taxon>Brassiceae</taxon>
        <taxon>Brassica</taxon>
    </lineage>
</organism>
<evidence type="ECO:0000313" key="2">
    <source>
        <dbReference type="Proteomes" id="UP000264353"/>
    </source>
</evidence>
<dbReference type="Proteomes" id="UP000264353">
    <property type="component" value="Chromosome A6"/>
</dbReference>
<dbReference type="AlphaFoldDB" id="A0A397Z142"/>